<dbReference type="KEGG" id="serw:FY030_12760"/>
<dbReference type="AlphaFoldDB" id="A0A5J6V6E4"/>
<keyword evidence="1" id="KW-0472">Membrane</keyword>
<dbReference type="EMBL" id="CP044427">
    <property type="protein sequence ID" value="QFG69459.1"/>
    <property type="molecule type" value="Genomic_DNA"/>
</dbReference>
<reference evidence="2 3" key="1">
    <citation type="submission" date="2019-09" db="EMBL/GenBank/DDBJ databases">
        <title>Serinicoccus pratensis sp. nov., isolated from meadow soil.</title>
        <authorList>
            <person name="Zhang W."/>
        </authorList>
    </citation>
    <scope>NUCLEOTIDE SEQUENCE [LARGE SCALE GENOMIC DNA]</scope>
    <source>
        <strain evidence="2 3">W204</strain>
    </source>
</reference>
<proteinExistence type="predicted"/>
<dbReference type="OrthoDB" id="3405416at2"/>
<sequence length="135" mass="14671">MTDAGTTYLTLRPPHRTFLFWAVLVMVLSSVAVGVIGLREDGWTAGTAVRAVFILAMVLFWVGAMRSGTTADREGMTLHRGPVTRRVAWAQVEQLGTDHPGQDARRVTALVEGKPVVLPGVLVAELDQLELHRVG</sequence>
<feature type="transmembrane region" description="Helical" evidence="1">
    <location>
        <begin position="43"/>
        <end position="64"/>
    </location>
</feature>
<dbReference type="RefSeq" id="WP_158061833.1">
    <property type="nucleotide sequence ID" value="NZ_CP044427.1"/>
</dbReference>
<evidence type="ECO:0000256" key="1">
    <source>
        <dbReference type="SAM" id="Phobius"/>
    </source>
</evidence>
<keyword evidence="3" id="KW-1185">Reference proteome</keyword>
<organism evidence="2 3">
    <name type="scientific">Ornithinimicrobium pratense</name>
    <dbReference type="NCBI Taxonomy" id="2593973"/>
    <lineage>
        <taxon>Bacteria</taxon>
        <taxon>Bacillati</taxon>
        <taxon>Actinomycetota</taxon>
        <taxon>Actinomycetes</taxon>
        <taxon>Micrococcales</taxon>
        <taxon>Ornithinimicrobiaceae</taxon>
        <taxon>Ornithinimicrobium</taxon>
    </lineage>
</organism>
<evidence type="ECO:0000313" key="3">
    <source>
        <dbReference type="Proteomes" id="UP000326546"/>
    </source>
</evidence>
<accession>A0A5J6V6E4</accession>
<keyword evidence="1" id="KW-0812">Transmembrane</keyword>
<gene>
    <name evidence="2" type="ORF">FY030_12760</name>
</gene>
<keyword evidence="1" id="KW-1133">Transmembrane helix</keyword>
<evidence type="ECO:0008006" key="4">
    <source>
        <dbReference type="Google" id="ProtNLM"/>
    </source>
</evidence>
<evidence type="ECO:0000313" key="2">
    <source>
        <dbReference type="EMBL" id="QFG69459.1"/>
    </source>
</evidence>
<dbReference type="Proteomes" id="UP000326546">
    <property type="component" value="Chromosome"/>
</dbReference>
<protein>
    <recommendedName>
        <fullName evidence="4">PH domain-containing protein</fullName>
    </recommendedName>
</protein>
<name>A0A5J6V6E4_9MICO</name>
<feature type="transmembrane region" description="Helical" evidence="1">
    <location>
        <begin position="18"/>
        <end position="37"/>
    </location>
</feature>